<feature type="compositionally biased region" description="Acidic residues" evidence="1">
    <location>
        <begin position="1"/>
        <end position="10"/>
    </location>
</feature>
<comment type="caution">
    <text evidence="2">The sequence shown here is derived from an EMBL/GenBank/DDBJ whole genome shotgun (WGS) entry which is preliminary data.</text>
</comment>
<gene>
    <name evidence="2" type="ORF">CTI12_AA489410</name>
</gene>
<evidence type="ECO:0000313" key="2">
    <source>
        <dbReference type="EMBL" id="PWA48733.1"/>
    </source>
</evidence>
<sequence length="82" mass="9178">MMESIDEDEEKSSLADQDDVGSGPAVGKIETESTVIQMEAKRLIQKVSLKKNDLLDMLLLRIQRFAPIPNIEFVLDVAAYEP</sequence>
<dbReference type="Proteomes" id="UP000245207">
    <property type="component" value="Unassembled WGS sequence"/>
</dbReference>
<reference evidence="2 3" key="1">
    <citation type="journal article" date="2018" name="Mol. Plant">
        <title>The genome of Artemisia annua provides insight into the evolution of Asteraceae family and artemisinin biosynthesis.</title>
        <authorList>
            <person name="Shen Q."/>
            <person name="Zhang L."/>
            <person name="Liao Z."/>
            <person name="Wang S."/>
            <person name="Yan T."/>
            <person name="Shi P."/>
            <person name="Liu M."/>
            <person name="Fu X."/>
            <person name="Pan Q."/>
            <person name="Wang Y."/>
            <person name="Lv Z."/>
            <person name="Lu X."/>
            <person name="Zhang F."/>
            <person name="Jiang W."/>
            <person name="Ma Y."/>
            <person name="Chen M."/>
            <person name="Hao X."/>
            <person name="Li L."/>
            <person name="Tang Y."/>
            <person name="Lv G."/>
            <person name="Zhou Y."/>
            <person name="Sun X."/>
            <person name="Brodelius P.E."/>
            <person name="Rose J.K.C."/>
            <person name="Tang K."/>
        </authorList>
    </citation>
    <scope>NUCLEOTIDE SEQUENCE [LARGE SCALE GENOMIC DNA]</scope>
    <source>
        <strain evidence="3">cv. Huhao1</strain>
        <tissue evidence="2">Leaf</tissue>
    </source>
</reference>
<accession>A0A2U1LIA3</accession>
<name>A0A2U1LIA3_ARTAN</name>
<feature type="region of interest" description="Disordered" evidence="1">
    <location>
        <begin position="1"/>
        <end position="26"/>
    </location>
</feature>
<keyword evidence="3" id="KW-1185">Reference proteome</keyword>
<evidence type="ECO:0000256" key="1">
    <source>
        <dbReference type="SAM" id="MobiDB-lite"/>
    </source>
</evidence>
<organism evidence="2 3">
    <name type="scientific">Artemisia annua</name>
    <name type="common">Sweet wormwood</name>
    <dbReference type="NCBI Taxonomy" id="35608"/>
    <lineage>
        <taxon>Eukaryota</taxon>
        <taxon>Viridiplantae</taxon>
        <taxon>Streptophyta</taxon>
        <taxon>Embryophyta</taxon>
        <taxon>Tracheophyta</taxon>
        <taxon>Spermatophyta</taxon>
        <taxon>Magnoliopsida</taxon>
        <taxon>eudicotyledons</taxon>
        <taxon>Gunneridae</taxon>
        <taxon>Pentapetalae</taxon>
        <taxon>asterids</taxon>
        <taxon>campanulids</taxon>
        <taxon>Asterales</taxon>
        <taxon>Asteraceae</taxon>
        <taxon>Asteroideae</taxon>
        <taxon>Anthemideae</taxon>
        <taxon>Artemisiinae</taxon>
        <taxon>Artemisia</taxon>
    </lineage>
</organism>
<dbReference type="EMBL" id="PKPP01009237">
    <property type="protein sequence ID" value="PWA48733.1"/>
    <property type="molecule type" value="Genomic_DNA"/>
</dbReference>
<evidence type="ECO:0000313" key="3">
    <source>
        <dbReference type="Proteomes" id="UP000245207"/>
    </source>
</evidence>
<protein>
    <submittedName>
        <fullName evidence="2">Uncharacterized protein</fullName>
    </submittedName>
</protein>
<dbReference type="AlphaFoldDB" id="A0A2U1LIA3"/>
<proteinExistence type="predicted"/>